<keyword evidence="8 11" id="KW-0472">Membrane</keyword>
<comment type="similarity">
    <text evidence="3">Belongs to the CNEP1R1 family.</text>
</comment>
<evidence type="ECO:0000256" key="1">
    <source>
        <dbReference type="ARBA" id="ARBA00004232"/>
    </source>
</evidence>
<name>A0AAJ7L4T6_9ACAR</name>
<keyword evidence="9" id="KW-0539">Nucleus</keyword>
<dbReference type="InterPro" id="IPR019168">
    <property type="entry name" value="NEP1-R1"/>
</dbReference>
<dbReference type="RefSeq" id="XP_018495809.1">
    <property type="nucleotide sequence ID" value="XM_018640293.1"/>
</dbReference>
<evidence type="ECO:0000256" key="7">
    <source>
        <dbReference type="ARBA" id="ARBA00023098"/>
    </source>
</evidence>
<evidence type="ECO:0000256" key="4">
    <source>
        <dbReference type="ARBA" id="ARBA00022490"/>
    </source>
</evidence>
<proteinExistence type="inferred from homology"/>
<evidence type="ECO:0000313" key="13">
    <source>
        <dbReference type="RefSeq" id="XP_018495809.1"/>
    </source>
</evidence>
<dbReference type="GO" id="GO:0006629">
    <property type="term" value="P:lipid metabolic process"/>
    <property type="evidence" value="ECO:0007669"/>
    <property type="project" value="UniProtKB-KW"/>
</dbReference>
<evidence type="ECO:0000256" key="2">
    <source>
        <dbReference type="ARBA" id="ARBA00004496"/>
    </source>
</evidence>
<dbReference type="Proteomes" id="UP000694867">
    <property type="component" value="Unplaced"/>
</dbReference>
<keyword evidence="12" id="KW-1185">Reference proteome</keyword>
<keyword evidence="7" id="KW-0443">Lipid metabolism</keyword>
<keyword evidence="6 11" id="KW-1133">Transmembrane helix</keyword>
<evidence type="ECO:0000256" key="8">
    <source>
        <dbReference type="ARBA" id="ARBA00023136"/>
    </source>
</evidence>
<evidence type="ECO:0000256" key="3">
    <source>
        <dbReference type="ARBA" id="ARBA00010998"/>
    </source>
</evidence>
<dbReference type="GO" id="GO:0005737">
    <property type="term" value="C:cytoplasm"/>
    <property type="evidence" value="ECO:0007669"/>
    <property type="project" value="UniProtKB-SubCell"/>
</dbReference>
<evidence type="ECO:0000256" key="5">
    <source>
        <dbReference type="ARBA" id="ARBA00022692"/>
    </source>
</evidence>
<reference evidence="13" key="1">
    <citation type="submission" date="2025-08" db="UniProtKB">
        <authorList>
            <consortium name="RefSeq"/>
        </authorList>
    </citation>
    <scope>IDENTIFICATION</scope>
</reference>
<feature type="transmembrane region" description="Helical" evidence="11">
    <location>
        <begin position="38"/>
        <end position="55"/>
    </location>
</feature>
<evidence type="ECO:0000256" key="10">
    <source>
        <dbReference type="ARBA" id="ARBA00030458"/>
    </source>
</evidence>
<dbReference type="GO" id="GO:0071595">
    <property type="term" value="C:Nem1-Spo7 phosphatase complex"/>
    <property type="evidence" value="ECO:0007669"/>
    <property type="project" value="InterPro"/>
</dbReference>
<dbReference type="PANTHER" id="PTHR20996:SF1">
    <property type="entry name" value="NUCLEAR ENVELOPE PHOSPHATASE-REGULATORY SUBUNIT 1"/>
    <property type="match status" value="1"/>
</dbReference>
<keyword evidence="4" id="KW-0963">Cytoplasm</keyword>
<evidence type="ECO:0000256" key="11">
    <source>
        <dbReference type="SAM" id="Phobius"/>
    </source>
</evidence>
<dbReference type="GO" id="GO:0031965">
    <property type="term" value="C:nuclear membrane"/>
    <property type="evidence" value="ECO:0007669"/>
    <property type="project" value="UniProtKB-SubCell"/>
</dbReference>
<dbReference type="GeneID" id="100903295"/>
<dbReference type="Pfam" id="PF09771">
    <property type="entry name" value="Tmemb_18A"/>
    <property type="match status" value="1"/>
</dbReference>
<accession>A0AAJ7L4T6</accession>
<organism evidence="12 13">
    <name type="scientific">Galendromus occidentalis</name>
    <name type="common">western predatory mite</name>
    <dbReference type="NCBI Taxonomy" id="34638"/>
    <lineage>
        <taxon>Eukaryota</taxon>
        <taxon>Metazoa</taxon>
        <taxon>Ecdysozoa</taxon>
        <taxon>Arthropoda</taxon>
        <taxon>Chelicerata</taxon>
        <taxon>Arachnida</taxon>
        <taxon>Acari</taxon>
        <taxon>Parasitiformes</taxon>
        <taxon>Mesostigmata</taxon>
        <taxon>Gamasina</taxon>
        <taxon>Phytoseioidea</taxon>
        <taxon>Phytoseiidae</taxon>
        <taxon>Typhlodrominae</taxon>
        <taxon>Galendromus</taxon>
    </lineage>
</organism>
<gene>
    <name evidence="13" type="primary">LOC100903295</name>
</gene>
<evidence type="ECO:0000256" key="9">
    <source>
        <dbReference type="ARBA" id="ARBA00023242"/>
    </source>
</evidence>
<evidence type="ECO:0000256" key="6">
    <source>
        <dbReference type="ARBA" id="ARBA00022989"/>
    </source>
</evidence>
<protein>
    <recommendedName>
        <fullName evidence="10">Transmembrane protein 188</fullName>
    </recommendedName>
</protein>
<sequence>MSLEQTACEDQLSDLKAFERRLTEIVQFLQPPTTQWRVALAGVFICALFGAYKWVFDPETSRVSLSESLWIHWFFSLSVALLLILFACGVHRRVVMPQIIIQRARTVLSEFNLNCDDNGRLILKPRPQQ</sequence>
<dbReference type="PANTHER" id="PTHR20996">
    <property type="entry name" value="NUCLEAR ENVELOPE PHOSPHATASE-REGULATORY SUBUNIT 1"/>
    <property type="match status" value="1"/>
</dbReference>
<keyword evidence="5 11" id="KW-0812">Transmembrane</keyword>
<comment type="subcellular location">
    <subcellularLocation>
        <location evidence="2">Cytoplasm</location>
    </subcellularLocation>
    <subcellularLocation>
        <location evidence="1">Nucleus membrane</location>
        <topology evidence="1">Multi-pass membrane protein</topology>
    </subcellularLocation>
</comment>
<evidence type="ECO:0000313" key="12">
    <source>
        <dbReference type="Proteomes" id="UP000694867"/>
    </source>
</evidence>
<dbReference type="AlphaFoldDB" id="A0AAJ7L4T6"/>
<feature type="transmembrane region" description="Helical" evidence="11">
    <location>
        <begin position="70"/>
        <end position="90"/>
    </location>
</feature>